<accession>A0A1G9J1W6</accession>
<feature type="transmembrane region" description="Helical" evidence="1">
    <location>
        <begin position="132"/>
        <end position="156"/>
    </location>
</feature>
<keyword evidence="1" id="KW-0472">Membrane</keyword>
<dbReference type="Proteomes" id="UP000199476">
    <property type="component" value="Unassembled WGS sequence"/>
</dbReference>
<feature type="domain" description="DUF1468" evidence="2">
    <location>
        <begin position="11"/>
        <end position="157"/>
    </location>
</feature>
<dbReference type="EMBL" id="FNGO01000003">
    <property type="protein sequence ID" value="SDL31302.1"/>
    <property type="molecule type" value="Genomic_DNA"/>
</dbReference>
<keyword evidence="1" id="KW-1133">Transmembrane helix</keyword>
<keyword evidence="1" id="KW-0812">Transmembrane</keyword>
<dbReference type="InterPro" id="IPR009936">
    <property type="entry name" value="DUF1468"/>
</dbReference>
<feature type="transmembrane region" description="Helical" evidence="1">
    <location>
        <begin position="42"/>
        <end position="60"/>
    </location>
</feature>
<dbReference type="STRING" id="321763.SAMN04488692_103112"/>
<feature type="transmembrane region" description="Helical" evidence="1">
    <location>
        <begin position="95"/>
        <end position="112"/>
    </location>
</feature>
<gene>
    <name evidence="3" type="ORF">SAMN04488692_103112</name>
</gene>
<name>A0A1G9J1W6_9FIRM</name>
<protein>
    <submittedName>
        <fullName evidence="3">Tripartite tricarboxylate transporter TctB family protein</fullName>
    </submittedName>
</protein>
<feature type="transmembrane region" description="Helical" evidence="1">
    <location>
        <begin position="72"/>
        <end position="89"/>
    </location>
</feature>
<feature type="transmembrane region" description="Helical" evidence="1">
    <location>
        <begin position="12"/>
        <end position="30"/>
    </location>
</feature>
<keyword evidence="4" id="KW-1185">Reference proteome</keyword>
<dbReference type="RefSeq" id="WP_089758301.1">
    <property type="nucleotide sequence ID" value="NZ_FNGO01000003.1"/>
</dbReference>
<evidence type="ECO:0000259" key="2">
    <source>
        <dbReference type="Pfam" id="PF07331"/>
    </source>
</evidence>
<proteinExistence type="predicted"/>
<dbReference type="AlphaFoldDB" id="A0A1G9J1W6"/>
<dbReference type="Pfam" id="PF07331">
    <property type="entry name" value="TctB"/>
    <property type="match status" value="1"/>
</dbReference>
<evidence type="ECO:0000256" key="1">
    <source>
        <dbReference type="SAM" id="Phobius"/>
    </source>
</evidence>
<evidence type="ECO:0000313" key="4">
    <source>
        <dbReference type="Proteomes" id="UP000199476"/>
    </source>
</evidence>
<organism evidence="3 4">
    <name type="scientific">Halarsenatibacter silvermanii</name>
    <dbReference type="NCBI Taxonomy" id="321763"/>
    <lineage>
        <taxon>Bacteria</taxon>
        <taxon>Bacillati</taxon>
        <taxon>Bacillota</taxon>
        <taxon>Clostridia</taxon>
        <taxon>Halanaerobiales</taxon>
        <taxon>Halarsenatibacteraceae</taxon>
        <taxon>Halarsenatibacter</taxon>
    </lineage>
</organism>
<reference evidence="3 4" key="1">
    <citation type="submission" date="2016-10" db="EMBL/GenBank/DDBJ databases">
        <authorList>
            <person name="de Groot N.N."/>
        </authorList>
    </citation>
    <scope>NUCLEOTIDE SEQUENCE [LARGE SCALE GENOMIC DNA]</scope>
    <source>
        <strain evidence="3 4">SLAS-1</strain>
    </source>
</reference>
<sequence length="162" mass="18494">MSAGMLSIKGIVGIALTIFGLSTFLYSFQMQLLFEELLMPRLSQLLFIIGGIIIFTKDLFRSREEDVNLDRDFTFFSVIAVGFLMYIYYMGVLHIGMVVATSLTLTALWFLIEYLDSSRRDRDVKLSQRLLLSLVISASITALLYGLFVVFLDIYFPPNLLF</sequence>
<evidence type="ECO:0000313" key="3">
    <source>
        <dbReference type="EMBL" id="SDL31302.1"/>
    </source>
</evidence>